<feature type="transmembrane region" description="Helical" evidence="1">
    <location>
        <begin position="47"/>
        <end position="66"/>
    </location>
</feature>
<feature type="transmembrane region" description="Helical" evidence="1">
    <location>
        <begin position="21"/>
        <end position="41"/>
    </location>
</feature>
<dbReference type="RefSeq" id="WP_222516381.1">
    <property type="nucleotide sequence ID" value="NZ_CP098827.1"/>
</dbReference>
<sequence length="123" mass="13604">MLTLPHRFPQLPALSTEPRRICRWMALLVLALLALVSLVPHGVPVDLAIWAGVLNAMLLPSMDLVLGVLLEGLRPLLTSLERPWTRLLLVVLVAAAMWCFAIFLLPLALACRHLRGHGTAQDY</sequence>
<dbReference type="EMBL" id="CP098827">
    <property type="protein sequence ID" value="XBO70804.1"/>
    <property type="molecule type" value="Genomic_DNA"/>
</dbReference>
<keyword evidence="1" id="KW-1133">Transmembrane helix</keyword>
<evidence type="ECO:0000256" key="1">
    <source>
        <dbReference type="SAM" id="Phobius"/>
    </source>
</evidence>
<name>A0AAU7KGR9_9GAMM</name>
<keyword evidence="1" id="KW-0472">Membrane</keyword>
<dbReference type="AlphaFoldDB" id="A0AAU7KGR9"/>
<proteinExistence type="predicted"/>
<protein>
    <recommendedName>
        <fullName evidence="3">Permease</fullName>
    </recommendedName>
</protein>
<accession>A0AAU7KGR9</accession>
<organism evidence="2">
    <name type="scientific">Halomonas sp. RT37</name>
    <dbReference type="NCBI Taxonomy" id="2950872"/>
    <lineage>
        <taxon>Bacteria</taxon>
        <taxon>Pseudomonadati</taxon>
        <taxon>Pseudomonadota</taxon>
        <taxon>Gammaproteobacteria</taxon>
        <taxon>Oceanospirillales</taxon>
        <taxon>Halomonadaceae</taxon>
        <taxon>Halomonas</taxon>
    </lineage>
</organism>
<reference evidence="2" key="1">
    <citation type="submission" date="2022-06" db="EMBL/GenBank/DDBJ databases">
        <title>A novel DMS-producing enzyme.</title>
        <authorList>
            <person name="Zhang Y."/>
        </authorList>
    </citation>
    <scope>NUCLEOTIDE SEQUENCE</scope>
    <source>
        <strain evidence="2">RT37</strain>
    </source>
</reference>
<feature type="transmembrane region" description="Helical" evidence="1">
    <location>
        <begin position="87"/>
        <end position="109"/>
    </location>
</feature>
<keyword evidence="1" id="KW-0812">Transmembrane</keyword>
<evidence type="ECO:0008006" key="3">
    <source>
        <dbReference type="Google" id="ProtNLM"/>
    </source>
</evidence>
<evidence type="ECO:0000313" key="2">
    <source>
        <dbReference type="EMBL" id="XBO70804.1"/>
    </source>
</evidence>
<gene>
    <name evidence="2" type="ORF">NFG58_19730</name>
</gene>